<dbReference type="InterPro" id="IPR008979">
    <property type="entry name" value="Galactose-bd-like_sf"/>
</dbReference>
<dbReference type="InterPro" id="IPR048912">
    <property type="entry name" value="BetaGal1-like_ABD1"/>
</dbReference>
<evidence type="ECO:0000256" key="6">
    <source>
        <dbReference type="ARBA" id="ARBA00023180"/>
    </source>
</evidence>
<feature type="domain" description="Beta-galactosidase 1-like first all-beta" evidence="11">
    <location>
        <begin position="430"/>
        <end position="552"/>
    </location>
</feature>
<feature type="domain" description="Glycoside hydrolase 35 catalytic" evidence="10">
    <location>
        <begin position="60"/>
        <end position="386"/>
    </location>
</feature>
<dbReference type="PROSITE" id="PS01182">
    <property type="entry name" value="GLYCOSYL_HYDROL_F35"/>
    <property type="match status" value="1"/>
</dbReference>
<evidence type="ECO:0000256" key="8">
    <source>
        <dbReference type="RuleBase" id="RU000675"/>
    </source>
</evidence>
<dbReference type="SUPFAM" id="SSF51445">
    <property type="entry name" value="(Trans)glycosidases"/>
    <property type="match status" value="1"/>
</dbReference>
<dbReference type="FunFam" id="2.60.120.260:FF:000021">
    <property type="entry name" value="Beta-galactosidase"/>
    <property type="match status" value="1"/>
</dbReference>
<protein>
    <recommendedName>
        <fullName evidence="3 8">Beta-galactosidase</fullName>
        <ecNumber evidence="3 8">3.2.1.23</ecNumber>
    </recommendedName>
</protein>
<feature type="domain" description="Beta-galactosidase galactose-binding" evidence="12">
    <location>
        <begin position="594"/>
        <end position="656"/>
    </location>
</feature>
<evidence type="ECO:0000256" key="3">
    <source>
        <dbReference type="ARBA" id="ARBA00012756"/>
    </source>
</evidence>
<dbReference type="Gene3D" id="2.60.120.260">
    <property type="entry name" value="Galactose-binding domain-like"/>
    <property type="match status" value="2"/>
</dbReference>
<evidence type="ECO:0000259" key="11">
    <source>
        <dbReference type="Pfam" id="PF21317"/>
    </source>
</evidence>
<evidence type="ECO:0000256" key="9">
    <source>
        <dbReference type="RuleBase" id="RU003679"/>
    </source>
</evidence>
<dbReference type="PANTHER" id="PTHR23421">
    <property type="entry name" value="BETA-GALACTOSIDASE RELATED"/>
    <property type="match status" value="1"/>
</dbReference>
<comment type="catalytic activity">
    <reaction evidence="1 8">
        <text>Hydrolysis of terminal non-reducing beta-D-galactose residues in beta-D-galactosides.</text>
        <dbReference type="EC" id="3.2.1.23"/>
    </reaction>
</comment>
<dbReference type="FunFam" id="3.20.20.80:FF:000115">
    <property type="entry name" value="Beta-galactosidase"/>
    <property type="match status" value="1"/>
</dbReference>
<dbReference type="InterPro" id="IPR001944">
    <property type="entry name" value="Glycoside_Hdrlase_35"/>
</dbReference>
<dbReference type="InterPro" id="IPR019801">
    <property type="entry name" value="Glyco_hydro_35_CS"/>
</dbReference>
<dbReference type="GO" id="GO:0004565">
    <property type="term" value="F:beta-galactosidase activity"/>
    <property type="evidence" value="ECO:0007669"/>
    <property type="project" value="UniProtKB-EC"/>
</dbReference>
<evidence type="ECO:0000256" key="2">
    <source>
        <dbReference type="ARBA" id="ARBA00009809"/>
    </source>
</evidence>
<dbReference type="Pfam" id="PF01301">
    <property type="entry name" value="Glyco_hydro_35"/>
    <property type="match status" value="1"/>
</dbReference>
<keyword evidence="4" id="KW-0732">Signal</keyword>
<reference evidence="13" key="1">
    <citation type="submission" date="2018-11" db="EMBL/GenBank/DDBJ databases">
        <authorList>
            <person name="Grassa J C."/>
        </authorList>
    </citation>
    <scope>NUCLEOTIDE SEQUENCE [LARGE SCALE GENOMIC DNA]</scope>
</reference>
<evidence type="ECO:0000313" key="14">
    <source>
        <dbReference type="Proteomes" id="UP000596661"/>
    </source>
</evidence>
<dbReference type="Proteomes" id="UP000596661">
    <property type="component" value="Chromosome 2"/>
</dbReference>
<dbReference type="Pfam" id="PF21467">
    <property type="entry name" value="BetaGal_gal-bd"/>
    <property type="match status" value="1"/>
</dbReference>
<evidence type="ECO:0000259" key="10">
    <source>
        <dbReference type="Pfam" id="PF01301"/>
    </source>
</evidence>
<dbReference type="EMBL" id="UZAU01000235">
    <property type="status" value="NOT_ANNOTATED_CDS"/>
    <property type="molecule type" value="Genomic_DNA"/>
</dbReference>
<keyword evidence="5 8" id="KW-0378">Hydrolase</keyword>
<proteinExistence type="inferred from homology"/>
<keyword evidence="14" id="KW-1185">Reference proteome</keyword>
<dbReference type="GO" id="GO:0005975">
    <property type="term" value="P:carbohydrate metabolic process"/>
    <property type="evidence" value="ECO:0007669"/>
    <property type="project" value="InterPro"/>
</dbReference>
<evidence type="ECO:0000256" key="5">
    <source>
        <dbReference type="ARBA" id="ARBA00022801"/>
    </source>
</evidence>
<dbReference type="EnsemblPlants" id="evm.model.02.2598">
    <property type="protein sequence ID" value="cds.evm.model.02.2598"/>
    <property type="gene ID" value="evm.TU.02.2598"/>
</dbReference>
<dbReference type="AlphaFoldDB" id="A0A803NY46"/>
<accession>A0A803NY46</accession>
<comment type="similarity">
    <text evidence="2 9">Belongs to the glycosyl hydrolase 35 family.</text>
</comment>
<dbReference type="Gramene" id="evm.model.02.2598">
    <property type="protein sequence ID" value="cds.evm.model.02.2598"/>
    <property type="gene ID" value="evm.TU.02.2598"/>
</dbReference>
<dbReference type="OMA" id="FWNIHEQ"/>
<reference evidence="13" key="2">
    <citation type="submission" date="2021-03" db="UniProtKB">
        <authorList>
            <consortium name="EnsemblPlants"/>
        </authorList>
    </citation>
    <scope>IDENTIFICATION</scope>
</reference>
<dbReference type="PRINTS" id="PR00742">
    <property type="entry name" value="GLHYDRLASE35"/>
</dbReference>
<evidence type="ECO:0000256" key="1">
    <source>
        <dbReference type="ARBA" id="ARBA00001412"/>
    </source>
</evidence>
<keyword evidence="7 8" id="KW-0326">Glycosidase</keyword>
<dbReference type="InterPro" id="IPR031330">
    <property type="entry name" value="Gly_Hdrlase_35_cat"/>
</dbReference>
<evidence type="ECO:0000256" key="7">
    <source>
        <dbReference type="ARBA" id="ARBA00023295"/>
    </source>
</evidence>
<dbReference type="InterPro" id="IPR017853">
    <property type="entry name" value="GH"/>
</dbReference>
<evidence type="ECO:0000256" key="4">
    <source>
        <dbReference type="ARBA" id="ARBA00022729"/>
    </source>
</evidence>
<evidence type="ECO:0000313" key="13">
    <source>
        <dbReference type="EnsemblPlants" id="cds.evm.model.02.2598"/>
    </source>
</evidence>
<dbReference type="InterPro" id="IPR048913">
    <property type="entry name" value="BetaGal_gal-bd"/>
</dbReference>
<organism evidence="13 14">
    <name type="scientific">Cannabis sativa</name>
    <name type="common">Hemp</name>
    <name type="synonym">Marijuana</name>
    <dbReference type="NCBI Taxonomy" id="3483"/>
    <lineage>
        <taxon>Eukaryota</taxon>
        <taxon>Viridiplantae</taxon>
        <taxon>Streptophyta</taxon>
        <taxon>Embryophyta</taxon>
        <taxon>Tracheophyta</taxon>
        <taxon>Spermatophyta</taxon>
        <taxon>Magnoliopsida</taxon>
        <taxon>eudicotyledons</taxon>
        <taxon>Gunneridae</taxon>
        <taxon>Pentapetalae</taxon>
        <taxon>rosids</taxon>
        <taxon>fabids</taxon>
        <taxon>Rosales</taxon>
        <taxon>Cannabaceae</taxon>
        <taxon>Cannabis</taxon>
    </lineage>
</organism>
<evidence type="ECO:0000259" key="12">
    <source>
        <dbReference type="Pfam" id="PF21467"/>
    </source>
</evidence>
<dbReference type="SUPFAM" id="SSF49785">
    <property type="entry name" value="Galactose-binding domain-like"/>
    <property type="match status" value="1"/>
</dbReference>
<sequence>MAKRRTTRLTLFVITFLSLVAFGIFVPVFALLPPLSSHSTHHPTPIKKVSAKKFEISADQFWKDGRAFQIIGGDLHYFRVLPEYWDDRLLRAKALGLNTIQTYVPWNLHEPKPGAFNFDGIANLVSFLKHCQNQGFLVMLRPGPYICGEWDLGGFPPWLLDIKPALTLRSSDPAYLKLVERWWGALLPKIAPYLYKNGGPVIMVQIENEYGSYGNDKAYLHHLIRLAKYHLGDDVILYTTDGGTRETLEKGTIRGDAVFSAVDFTTGDNPWPIFGLQKKFNAPGKSPPLSAEFYTGWLTHWGEKIAQTDADFTASALETILGRNGSAVLYMAHGGTNFGFYNGANTGSDESDYKADLTSYDYDAPIRETGDINNSKFKALRRVIEKYAGQSLPPVPPDNEKIGYGSIHLTKTGNLLDMLPHFDVVESENPMTMDSVGQMFGFLLYVTEYAAKDNINDRILSIPKVHDRAQVLISCSSGLTAGRPTFVGTIERWSTGRLNLPSTNCVSSINLFILVENMGRLNYGQYIFDRKGILSSVYLDGSILSKWKMYKIPIPNLNEIPENNPIKQASYSRVFDISARKKLKEKHVIVSKEPAFYAGQFHIDNEDQIKDTFISFNGWGKGIAIVNDFNVGRFWPSMGPQCNLYVPAPLLKPGENVVMIFELEDPNPELVVSFVDQPDFTCDPDTAAVAAAVIATAAAPTFALPAAFIAAPTFANAAIPPTSIALKATVGFTSISYALDLKRKPSTTNNMEITMSKYKNR</sequence>
<keyword evidence="6" id="KW-0325">Glycoprotein</keyword>
<dbReference type="EC" id="3.2.1.23" evidence="3 8"/>
<dbReference type="Pfam" id="PF21317">
    <property type="entry name" value="BetaGal_ABD_1"/>
    <property type="match status" value="1"/>
</dbReference>
<name>A0A803NY46_CANSA</name>
<dbReference type="Gene3D" id="3.20.20.80">
    <property type="entry name" value="Glycosidases"/>
    <property type="match status" value="1"/>
</dbReference>